<dbReference type="Pfam" id="PF02602">
    <property type="entry name" value="HEM4"/>
    <property type="match status" value="1"/>
</dbReference>
<dbReference type="GO" id="GO:0004852">
    <property type="term" value="F:uroporphyrinogen-III synthase activity"/>
    <property type="evidence" value="ECO:0007669"/>
    <property type="project" value="InterPro"/>
</dbReference>
<organism evidence="2 3">
    <name type="scientific">Pseudofulvimonas gallinarii</name>
    <dbReference type="NCBI Taxonomy" id="634155"/>
    <lineage>
        <taxon>Bacteria</taxon>
        <taxon>Pseudomonadati</taxon>
        <taxon>Pseudomonadota</taxon>
        <taxon>Gammaproteobacteria</taxon>
        <taxon>Lysobacterales</taxon>
        <taxon>Rhodanobacteraceae</taxon>
        <taxon>Pseudofulvimonas</taxon>
    </lineage>
</organism>
<name>A0A4R3LA87_9GAMM</name>
<evidence type="ECO:0000313" key="3">
    <source>
        <dbReference type="Proteomes" id="UP000294599"/>
    </source>
</evidence>
<evidence type="ECO:0000259" key="1">
    <source>
        <dbReference type="Pfam" id="PF02602"/>
    </source>
</evidence>
<dbReference type="GO" id="GO:0033014">
    <property type="term" value="P:tetrapyrrole biosynthetic process"/>
    <property type="evidence" value="ECO:0007669"/>
    <property type="project" value="InterPro"/>
</dbReference>
<dbReference type="Gene3D" id="3.40.50.10090">
    <property type="match status" value="2"/>
</dbReference>
<accession>A0A4R3LA87</accession>
<proteinExistence type="predicted"/>
<dbReference type="EMBL" id="SMAF01000022">
    <property type="protein sequence ID" value="TCS94416.1"/>
    <property type="molecule type" value="Genomic_DNA"/>
</dbReference>
<dbReference type="Proteomes" id="UP000294599">
    <property type="component" value="Unassembled WGS sequence"/>
</dbReference>
<dbReference type="CDD" id="cd06578">
    <property type="entry name" value="HemD"/>
    <property type="match status" value="1"/>
</dbReference>
<comment type="caution">
    <text evidence="2">The sequence shown here is derived from an EMBL/GenBank/DDBJ whole genome shotgun (WGS) entry which is preliminary data.</text>
</comment>
<dbReference type="InterPro" id="IPR003754">
    <property type="entry name" value="4pyrrol_synth_uPrphyn_synth"/>
</dbReference>
<dbReference type="AlphaFoldDB" id="A0A4R3LA87"/>
<sequence length="264" mass="27633">MQVFTVRPRDRGTRRLLAALRAAGADAFNLAPQRLVACPAPDVGRRIEDLGDASHWLFTSPAAVRIAARQDDRAGLALFAPAGSLARAGAAGRVFAPGPGTAAELLHLGIAPTVPDQRYDSEGLLALPALGEPLEGHVVIVGAPDGRGLLAPSLRERGAKVTLLHVYARVSQPLPRRELARLCGTDCPLLVASSGALLDALLAQLDTRRRQRLASRSAMVVASGRLATQAREAGFTDVTTATSARPEDLLEAVHARAAAVRAPA</sequence>
<reference evidence="2 3" key="1">
    <citation type="submission" date="2019-03" db="EMBL/GenBank/DDBJ databases">
        <title>Genomic Encyclopedia of Type Strains, Phase IV (KMG-IV): sequencing the most valuable type-strain genomes for metagenomic binning, comparative biology and taxonomic classification.</title>
        <authorList>
            <person name="Goeker M."/>
        </authorList>
    </citation>
    <scope>NUCLEOTIDE SEQUENCE [LARGE SCALE GENOMIC DNA]</scope>
    <source>
        <strain evidence="2 3">DSM 21944</strain>
    </source>
</reference>
<dbReference type="InterPro" id="IPR036108">
    <property type="entry name" value="4pyrrol_syn_uPrphyn_synt_sf"/>
</dbReference>
<protein>
    <submittedName>
        <fullName evidence="2">Uroporphyrinogen-III synthase</fullName>
    </submittedName>
</protein>
<feature type="domain" description="Tetrapyrrole biosynthesis uroporphyrinogen III synthase" evidence="1">
    <location>
        <begin position="16"/>
        <end position="251"/>
    </location>
</feature>
<dbReference type="SUPFAM" id="SSF69618">
    <property type="entry name" value="HemD-like"/>
    <property type="match status" value="1"/>
</dbReference>
<evidence type="ECO:0000313" key="2">
    <source>
        <dbReference type="EMBL" id="TCS94416.1"/>
    </source>
</evidence>
<keyword evidence="3" id="KW-1185">Reference proteome</keyword>
<gene>
    <name evidence="2" type="ORF">EDC25_12212</name>
</gene>